<sequence length="67" mass="7707">MDKLQQTLDSLDLIQWSIVLSYFIAWLGITALLDSMADRKCGHRETRALIGFCVPCFLLLLKLYLMT</sequence>
<organism evidence="2 3">
    <name type="scientific">Endozoicomonas numazuensis</name>
    <dbReference type="NCBI Taxonomy" id="1137799"/>
    <lineage>
        <taxon>Bacteria</taxon>
        <taxon>Pseudomonadati</taxon>
        <taxon>Pseudomonadota</taxon>
        <taxon>Gammaproteobacteria</taxon>
        <taxon>Oceanospirillales</taxon>
        <taxon>Endozoicomonadaceae</taxon>
        <taxon>Endozoicomonas</taxon>
    </lineage>
</organism>
<proteinExistence type="predicted"/>
<keyword evidence="1" id="KW-1133">Transmembrane helix</keyword>
<dbReference type="RefSeq" id="WP_034831985.1">
    <property type="nucleotide sequence ID" value="NZ_JOKH01000001.1"/>
</dbReference>
<dbReference type="OrthoDB" id="9963607at2"/>
<keyword evidence="1" id="KW-0472">Membrane</keyword>
<keyword evidence="1" id="KW-0812">Transmembrane</keyword>
<evidence type="ECO:0000313" key="2">
    <source>
        <dbReference type="EMBL" id="KEQ18691.1"/>
    </source>
</evidence>
<dbReference type="EMBL" id="JOKH01000001">
    <property type="protein sequence ID" value="KEQ18691.1"/>
    <property type="molecule type" value="Genomic_DNA"/>
</dbReference>
<dbReference type="AlphaFoldDB" id="A0A081NJR8"/>
<reference evidence="2 3" key="1">
    <citation type="submission" date="2014-06" db="EMBL/GenBank/DDBJ databases">
        <title>Whole Genome Sequences of Three Symbiotic Endozoicomonas Bacteria.</title>
        <authorList>
            <person name="Neave M.J."/>
            <person name="Apprill A."/>
            <person name="Voolstra C.R."/>
        </authorList>
    </citation>
    <scope>NUCLEOTIDE SEQUENCE [LARGE SCALE GENOMIC DNA]</scope>
    <source>
        <strain evidence="2 3">DSM 25634</strain>
    </source>
</reference>
<accession>A0A081NJR8</accession>
<feature type="transmembrane region" description="Helical" evidence="1">
    <location>
        <begin position="46"/>
        <end position="65"/>
    </location>
</feature>
<comment type="caution">
    <text evidence="2">The sequence shown here is derived from an EMBL/GenBank/DDBJ whole genome shotgun (WGS) entry which is preliminary data.</text>
</comment>
<feature type="transmembrane region" description="Helical" evidence="1">
    <location>
        <begin position="13"/>
        <end position="34"/>
    </location>
</feature>
<gene>
    <name evidence="2" type="ORF">GZ78_00790</name>
</gene>
<evidence type="ECO:0000313" key="3">
    <source>
        <dbReference type="Proteomes" id="UP000028073"/>
    </source>
</evidence>
<name>A0A081NJR8_9GAMM</name>
<keyword evidence="3" id="KW-1185">Reference proteome</keyword>
<protein>
    <submittedName>
        <fullName evidence="2">Uncharacterized protein</fullName>
    </submittedName>
</protein>
<dbReference type="Proteomes" id="UP000028073">
    <property type="component" value="Unassembled WGS sequence"/>
</dbReference>
<evidence type="ECO:0000256" key="1">
    <source>
        <dbReference type="SAM" id="Phobius"/>
    </source>
</evidence>